<dbReference type="PANTHER" id="PTHR21310:SF55">
    <property type="entry name" value="AMINOGLYCOSIDE PHOSPHOTRANSFERASE DOMAIN-CONTAINING PROTEIN"/>
    <property type="match status" value="1"/>
</dbReference>
<dbReference type="AlphaFoldDB" id="S7QAX8"/>
<dbReference type="EMBL" id="KB469300">
    <property type="protein sequence ID" value="EPQ56483.1"/>
    <property type="molecule type" value="Genomic_DNA"/>
</dbReference>
<proteinExistence type="predicted"/>
<keyword evidence="2" id="KW-0418">Kinase</keyword>
<dbReference type="PANTHER" id="PTHR21310">
    <property type="entry name" value="AMINOGLYCOSIDE PHOSPHOTRANSFERASE-RELATED-RELATED"/>
    <property type="match status" value="1"/>
</dbReference>
<dbReference type="OrthoDB" id="2906425at2759"/>
<evidence type="ECO:0000313" key="3">
    <source>
        <dbReference type="Proteomes" id="UP000030669"/>
    </source>
</evidence>
<dbReference type="OMA" id="HNIMIGP"/>
<keyword evidence="3" id="KW-1185">Reference proteome</keyword>
<dbReference type="eggNOG" id="ENOG502SHQX">
    <property type="taxonomic scope" value="Eukaryota"/>
</dbReference>
<dbReference type="GO" id="GO:0016301">
    <property type="term" value="F:kinase activity"/>
    <property type="evidence" value="ECO:0007669"/>
    <property type="project" value="UniProtKB-KW"/>
</dbReference>
<dbReference type="Gene3D" id="3.90.1200.10">
    <property type="match status" value="1"/>
</dbReference>
<dbReference type="HOGENOM" id="CLU_021768_8_1_1"/>
<gene>
    <name evidence="2" type="ORF">GLOTRDRAFT_75192</name>
</gene>
<dbReference type="Pfam" id="PF01636">
    <property type="entry name" value="APH"/>
    <property type="match status" value="1"/>
</dbReference>
<organism evidence="2 3">
    <name type="scientific">Gloeophyllum trabeum (strain ATCC 11539 / FP-39264 / Madison 617)</name>
    <name type="common">Brown rot fungus</name>
    <dbReference type="NCBI Taxonomy" id="670483"/>
    <lineage>
        <taxon>Eukaryota</taxon>
        <taxon>Fungi</taxon>
        <taxon>Dikarya</taxon>
        <taxon>Basidiomycota</taxon>
        <taxon>Agaricomycotina</taxon>
        <taxon>Agaricomycetes</taxon>
        <taxon>Gloeophyllales</taxon>
        <taxon>Gloeophyllaceae</taxon>
        <taxon>Gloeophyllum</taxon>
    </lineage>
</organism>
<dbReference type="KEGG" id="gtr:GLOTRDRAFT_75192"/>
<accession>S7QAX8</accession>
<reference evidence="2 3" key="1">
    <citation type="journal article" date="2012" name="Science">
        <title>The Paleozoic origin of enzymatic lignin decomposition reconstructed from 31 fungal genomes.</title>
        <authorList>
            <person name="Floudas D."/>
            <person name="Binder M."/>
            <person name="Riley R."/>
            <person name="Barry K."/>
            <person name="Blanchette R.A."/>
            <person name="Henrissat B."/>
            <person name="Martinez A.T."/>
            <person name="Otillar R."/>
            <person name="Spatafora J.W."/>
            <person name="Yadav J.S."/>
            <person name="Aerts A."/>
            <person name="Benoit I."/>
            <person name="Boyd A."/>
            <person name="Carlson A."/>
            <person name="Copeland A."/>
            <person name="Coutinho P.M."/>
            <person name="de Vries R.P."/>
            <person name="Ferreira P."/>
            <person name="Findley K."/>
            <person name="Foster B."/>
            <person name="Gaskell J."/>
            <person name="Glotzer D."/>
            <person name="Gorecki P."/>
            <person name="Heitman J."/>
            <person name="Hesse C."/>
            <person name="Hori C."/>
            <person name="Igarashi K."/>
            <person name="Jurgens J.A."/>
            <person name="Kallen N."/>
            <person name="Kersten P."/>
            <person name="Kohler A."/>
            <person name="Kuees U."/>
            <person name="Kumar T.K.A."/>
            <person name="Kuo A."/>
            <person name="LaButti K."/>
            <person name="Larrondo L.F."/>
            <person name="Lindquist E."/>
            <person name="Ling A."/>
            <person name="Lombard V."/>
            <person name="Lucas S."/>
            <person name="Lundell T."/>
            <person name="Martin R."/>
            <person name="McLaughlin D.J."/>
            <person name="Morgenstern I."/>
            <person name="Morin E."/>
            <person name="Murat C."/>
            <person name="Nagy L.G."/>
            <person name="Nolan M."/>
            <person name="Ohm R.A."/>
            <person name="Patyshakuliyeva A."/>
            <person name="Rokas A."/>
            <person name="Ruiz-Duenas F.J."/>
            <person name="Sabat G."/>
            <person name="Salamov A."/>
            <person name="Samejima M."/>
            <person name="Schmutz J."/>
            <person name="Slot J.C."/>
            <person name="St John F."/>
            <person name="Stenlid J."/>
            <person name="Sun H."/>
            <person name="Sun S."/>
            <person name="Syed K."/>
            <person name="Tsang A."/>
            <person name="Wiebenga A."/>
            <person name="Young D."/>
            <person name="Pisabarro A."/>
            <person name="Eastwood D.C."/>
            <person name="Martin F."/>
            <person name="Cullen D."/>
            <person name="Grigoriev I.V."/>
            <person name="Hibbett D.S."/>
        </authorList>
    </citation>
    <scope>NUCLEOTIDE SEQUENCE [LARGE SCALE GENOMIC DNA]</scope>
    <source>
        <strain evidence="2 3">ATCC 11539</strain>
    </source>
</reference>
<dbReference type="RefSeq" id="XP_007865209.1">
    <property type="nucleotide sequence ID" value="XM_007867018.1"/>
</dbReference>
<dbReference type="GeneID" id="19308498"/>
<evidence type="ECO:0000259" key="1">
    <source>
        <dbReference type="Pfam" id="PF01636"/>
    </source>
</evidence>
<dbReference type="InterPro" id="IPR051678">
    <property type="entry name" value="AGP_Transferase"/>
</dbReference>
<protein>
    <submittedName>
        <fullName evidence="2">Kinase-like protein</fullName>
    </submittedName>
</protein>
<dbReference type="Proteomes" id="UP000030669">
    <property type="component" value="Unassembled WGS sequence"/>
</dbReference>
<dbReference type="InterPro" id="IPR002575">
    <property type="entry name" value="Aminoglycoside_PTrfase"/>
</dbReference>
<keyword evidence="2" id="KW-0808">Transferase</keyword>
<dbReference type="SUPFAM" id="SSF56112">
    <property type="entry name" value="Protein kinase-like (PK-like)"/>
    <property type="match status" value="1"/>
</dbReference>
<dbReference type="CDD" id="cd05120">
    <property type="entry name" value="APH_ChoK_like"/>
    <property type="match status" value="1"/>
</dbReference>
<name>S7QAX8_GLOTA</name>
<sequence length="292" mass="33265">MAISPVILELPAVGSSFMEHVRGYLHRIVLYKLSRWYCRWFNITHDMGIYPLPFNLILKDTLKTRRAEALAMSLAGKIGIPVPRLLSYGSDPSNPSRGSILMSRLPGKPLDEVRDSLSPSEWATIREELAKYLGLMRSWTSPWGPRICSVEGGSVRGARIPGAEGGPWEDENAFHATFLEYATPENCVPGQSYEEQLSLVKSLASTTHPIVFTHGDLLAHNIMIHDGHISGIIDWEYAGWFPDYWEYTQILRGSSLSWWWPKFAMTLPGYKYEQQYIAYRAMWGFARNSFSW</sequence>
<dbReference type="STRING" id="670483.S7QAX8"/>
<dbReference type="InterPro" id="IPR011009">
    <property type="entry name" value="Kinase-like_dom_sf"/>
</dbReference>
<feature type="domain" description="Aminoglycoside phosphotransferase" evidence="1">
    <location>
        <begin position="64"/>
        <end position="251"/>
    </location>
</feature>
<evidence type="ECO:0000313" key="2">
    <source>
        <dbReference type="EMBL" id="EPQ56483.1"/>
    </source>
</evidence>